<evidence type="ECO:0000259" key="7">
    <source>
        <dbReference type="PROSITE" id="PS51866"/>
    </source>
</evidence>
<dbReference type="GO" id="GO:0016887">
    <property type="term" value="F:ATP hydrolysis activity"/>
    <property type="evidence" value="ECO:0007669"/>
    <property type="project" value="InterPro"/>
</dbReference>
<keyword evidence="2 5" id="KW-0500">Molybdenum</keyword>
<dbReference type="Gene3D" id="2.40.50.100">
    <property type="match status" value="1"/>
</dbReference>
<gene>
    <name evidence="8" type="ORF">MED297_14660</name>
</gene>
<keyword evidence="3" id="KW-0547">Nucleotide-binding</keyword>
<dbReference type="RefSeq" id="WP_008042957.1">
    <property type="nucleotide sequence ID" value="NZ_CH724149.1"/>
</dbReference>
<dbReference type="InterPro" id="IPR017871">
    <property type="entry name" value="ABC_transporter-like_CS"/>
</dbReference>
<organism evidence="8 9">
    <name type="scientific">Reinekea blandensis MED297</name>
    <dbReference type="NCBI Taxonomy" id="314283"/>
    <lineage>
        <taxon>Bacteria</taxon>
        <taxon>Pseudomonadati</taxon>
        <taxon>Pseudomonadota</taxon>
        <taxon>Gammaproteobacteria</taxon>
        <taxon>Oceanospirillales</taxon>
        <taxon>Saccharospirillaceae</taxon>
        <taxon>Reinekea</taxon>
    </lineage>
</organism>
<dbReference type="InterPro" id="IPR003593">
    <property type="entry name" value="AAA+_ATPase"/>
</dbReference>
<dbReference type="HOGENOM" id="CLU_000604_1_1_6"/>
<proteinExistence type="predicted"/>
<evidence type="ECO:0000259" key="6">
    <source>
        <dbReference type="PROSITE" id="PS50893"/>
    </source>
</evidence>
<dbReference type="InterPro" id="IPR050093">
    <property type="entry name" value="ABC_SmlMolc_Importer"/>
</dbReference>
<evidence type="ECO:0000256" key="5">
    <source>
        <dbReference type="PROSITE-ProRule" id="PRU01213"/>
    </source>
</evidence>
<dbReference type="InterPro" id="IPR027417">
    <property type="entry name" value="P-loop_NTPase"/>
</dbReference>
<feature type="domain" description="ABC transporter" evidence="6">
    <location>
        <begin position="1"/>
        <end position="223"/>
    </location>
</feature>
<dbReference type="Proteomes" id="UP000005953">
    <property type="component" value="Unassembled WGS sequence"/>
</dbReference>
<keyword evidence="1" id="KW-0813">Transport</keyword>
<reference evidence="8 9" key="1">
    <citation type="submission" date="2006-02" db="EMBL/GenBank/DDBJ databases">
        <authorList>
            <person name="Pinhassi J."/>
            <person name="Pedros-Alio C."/>
            <person name="Ferriera S."/>
            <person name="Johnson J."/>
            <person name="Kravitz S."/>
            <person name="Halpern A."/>
            <person name="Remington K."/>
            <person name="Beeson K."/>
            <person name="Tran B."/>
            <person name="Rogers Y.-H."/>
            <person name="Friedman R."/>
            <person name="Venter J.C."/>
        </authorList>
    </citation>
    <scope>NUCLEOTIDE SEQUENCE [LARGE SCALE GENOMIC DNA]</scope>
    <source>
        <strain evidence="8 9">MED297</strain>
    </source>
</reference>
<dbReference type="Gene3D" id="3.40.50.300">
    <property type="entry name" value="P-loop containing nucleotide triphosphate hydrolases"/>
    <property type="match status" value="1"/>
</dbReference>
<keyword evidence="4" id="KW-0067">ATP-binding</keyword>
<dbReference type="GO" id="GO:0015689">
    <property type="term" value="P:molybdate ion transport"/>
    <property type="evidence" value="ECO:0007669"/>
    <property type="project" value="InterPro"/>
</dbReference>
<dbReference type="PANTHER" id="PTHR42781:SF4">
    <property type="entry name" value="SPERMIDINE_PUTRESCINE IMPORT ATP-BINDING PROTEIN POTA"/>
    <property type="match status" value="1"/>
</dbReference>
<dbReference type="AlphaFoldDB" id="A4BI46"/>
<dbReference type="PROSITE" id="PS51866">
    <property type="entry name" value="MOP"/>
    <property type="match status" value="1"/>
</dbReference>
<dbReference type="Pfam" id="PF03459">
    <property type="entry name" value="TOBE"/>
    <property type="match status" value="1"/>
</dbReference>
<evidence type="ECO:0000256" key="4">
    <source>
        <dbReference type="ARBA" id="ARBA00022840"/>
    </source>
</evidence>
<dbReference type="OrthoDB" id="9802264at2"/>
<dbReference type="SUPFAM" id="SSF50331">
    <property type="entry name" value="MOP-like"/>
    <property type="match status" value="1"/>
</dbReference>
<feature type="domain" description="Mop" evidence="7">
    <location>
        <begin position="275"/>
        <end position="340"/>
    </location>
</feature>
<comment type="caution">
    <text evidence="8">The sequence shown here is derived from an EMBL/GenBank/DDBJ whole genome shotgun (WGS) entry which is preliminary data.</text>
</comment>
<dbReference type="InterPro" id="IPR004606">
    <property type="entry name" value="Mop_domain"/>
</dbReference>
<dbReference type="PANTHER" id="PTHR42781">
    <property type="entry name" value="SPERMIDINE/PUTRESCINE IMPORT ATP-BINDING PROTEIN POTA"/>
    <property type="match status" value="1"/>
</dbReference>
<evidence type="ECO:0000256" key="1">
    <source>
        <dbReference type="ARBA" id="ARBA00022448"/>
    </source>
</evidence>
<accession>A4BI46</accession>
<dbReference type="SUPFAM" id="SSF52540">
    <property type="entry name" value="P-loop containing nucleoside triphosphate hydrolases"/>
    <property type="match status" value="1"/>
</dbReference>
<name>A4BI46_9GAMM</name>
<evidence type="ECO:0000313" key="8">
    <source>
        <dbReference type="EMBL" id="EAR08189.1"/>
    </source>
</evidence>
<dbReference type="InterPro" id="IPR003439">
    <property type="entry name" value="ABC_transporter-like_ATP-bd"/>
</dbReference>
<evidence type="ECO:0000256" key="2">
    <source>
        <dbReference type="ARBA" id="ARBA00022505"/>
    </source>
</evidence>
<dbReference type="InterPro" id="IPR005116">
    <property type="entry name" value="Transp-assoc_OB_typ1"/>
</dbReference>
<evidence type="ECO:0000313" key="9">
    <source>
        <dbReference type="Proteomes" id="UP000005953"/>
    </source>
</evidence>
<keyword evidence="9" id="KW-1185">Reference proteome</keyword>
<dbReference type="PROSITE" id="PS00211">
    <property type="entry name" value="ABC_TRANSPORTER_1"/>
    <property type="match status" value="1"/>
</dbReference>
<dbReference type="InterPro" id="IPR008995">
    <property type="entry name" value="Mo/tungstate-bd_C_term_dom"/>
</dbReference>
<protein>
    <submittedName>
        <fullName evidence="8">ABC transporter:TOBE</fullName>
    </submittedName>
</protein>
<sequence length="348" mass="38750">MKFFIHHQPSGLTSVRFEGEFEAGARVALLGHSGAGKTTLMRYLSGLERRGSVRIETGAGKNPVPWRSDVVYLHQSPIMFAHHRVEQTMAFAQRFARQEQLPIRRWADMLELTELWSRPCTELSGGQQQRVALLRGLMTGKPWLLLDEAFSALDGARLLRACDVVEDFCRLTGAGLILASHQDRPQRILCNEAYVVNHLSGQHEPNLFTALNRRAGEPRKTTLKVEAEHTEHGFLRTDCGGVPLYVAVPERWREGSARVSIAAGDVSIAIGAEHQTSMVNRLPVNVQQISDWEGRVLLSLSIGSQTLEAIISKFSAERLALQVHQPVFAEFKVGAVEWNGQIECTESV</sequence>
<dbReference type="SMART" id="SM00382">
    <property type="entry name" value="AAA"/>
    <property type="match status" value="1"/>
</dbReference>
<dbReference type="Pfam" id="PF00005">
    <property type="entry name" value="ABC_tran"/>
    <property type="match status" value="1"/>
</dbReference>
<dbReference type="PROSITE" id="PS50893">
    <property type="entry name" value="ABC_TRANSPORTER_2"/>
    <property type="match status" value="1"/>
</dbReference>
<dbReference type="GO" id="GO:0005524">
    <property type="term" value="F:ATP binding"/>
    <property type="evidence" value="ECO:0007669"/>
    <property type="project" value="UniProtKB-KW"/>
</dbReference>
<dbReference type="STRING" id="314283.MED297_14660"/>
<evidence type="ECO:0000256" key="3">
    <source>
        <dbReference type="ARBA" id="ARBA00022741"/>
    </source>
</evidence>
<dbReference type="EMBL" id="AAOE01000024">
    <property type="protein sequence ID" value="EAR08189.1"/>
    <property type="molecule type" value="Genomic_DNA"/>
</dbReference>